<feature type="domain" description="UDP-glucose/GDP-mannose dehydrogenase dimerisation" evidence="2">
    <location>
        <begin position="160"/>
        <end position="241"/>
    </location>
</feature>
<dbReference type="PANTHER" id="PTHR43750">
    <property type="entry name" value="UDP-GLUCOSE 6-DEHYDROGENASE TUAD"/>
    <property type="match status" value="1"/>
</dbReference>
<name>A0A1F5SAU1_9BACT</name>
<evidence type="ECO:0000313" key="5">
    <source>
        <dbReference type="Proteomes" id="UP000178783"/>
    </source>
</evidence>
<comment type="caution">
    <text evidence="4">The sequence shown here is derived from an EMBL/GenBank/DDBJ whole genome shotgun (WGS) entry which is preliminary data.</text>
</comment>
<dbReference type="InterPro" id="IPR001732">
    <property type="entry name" value="UDP-Glc/GDP-Man_DH_N"/>
</dbReference>
<dbReference type="InterPro" id="IPR036291">
    <property type="entry name" value="NAD(P)-bd_dom_sf"/>
</dbReference>
<protein>
    <recommendedName>
        <fullName evidence="6">UDP-glucose/GDP-mannose dehydrogenase dimerisation domain-containing protein</fullName>
    </recommendedName>
</protein>
<dbReference type="SUPFAM" id="SSF48179">
    <property type="entry name" value="6-phosphogluconate dehydrogenase C-terminal domain-like"/>
    <property type="match status" value="1"/>
</dbReference>
<dbReference type="AlphaFoldDB" id="A0A1F5SAU1"/>
<dbReference type="Gene3D" id="1.10.1040.10">
    <property type="entry name" value="N-(1-d-carboxylethyl)-l-norvaline Dehydrogenase, domain 2"/>
    <property type="match status" value="1"/>
</dbReference>
<organism evidence="4 5">
    <name type="scientific">Candidatus Falkowbacteria bacterium RIFCSPLOWO2_02_FULL_45_21</name>
    <dbReference type="NCBI Taxonomy" id="1797989"/>
    <lineage>
        <taxon>Bacteria</taxon>
        <taxon>Candidatus Falkowiibacteriota</taxon>
    </lineage>
</organism>
<evidence type="ECO:0000259" key="3">
    <source>
        <dbReference type="Pfam" id="PF03721"/>
    </source>
</evidence>
<proteinExistence type="inferred from homology"/>
<dbReference type="PANTHER" id="PTHR43750:SF3">
    <property type="entry name" value="UDP-GLUCOSE 6-DEHYDROGENASE TUAD"/>
    <property type="match status" value="1"/>
</dbReference>
<dbReference type="STRING" id="1797989.A3H66_03485"/>
<dbReference type="Pfam" id="PF00984">
    <property type="entry name" value="UDPG_MGDP_dh"/>
    <property type="match status" value="1"/>
</dbReference>
<feature type="domain" description="UDP-glucose/GDP-mannose dehydrogenase N-terminal" evidence="3">
    <location>
        <begin position="41"/>
        <end position="130"/>
    </location>
</feature>
<accession>A0A1F5SAU1</accession>
<dbReference type="Pfam" id="PF03721">
    <property type="entry name" value="UDPG_MGDP_dh_N"/>
    <property type="match status" value="1"/>
</dbReference>
<dbReference type="Proteomes" id="UP000178783">
    <property type="component" value="Unassembled WGS sequence"/>
</dbReference>
<reference evidence="4 5" key="1">
    <citation type="journal article" date="2016" name="Nat. Commun.">
        <title>Thousands of microbial genomes shed light on interconnected biogeochemical processes in an aquifer system.</title>
        <authorList>
            <person name="Anantharaman K."/>
            <person name="Brown C.T."/>
            <person name="Hug L.A."/>
            <person name="Sharon I."/>
            <person name="Castelle C.J."/>
            <person name="Probst A.J."/>
            <person name="Thomas B.C."/>
            <person name="Singh A."/>
            <person name="Wilkins M.J."/>
            <person name="Karaoz U."/>
            <person name="Brodie E.L."/>
            <person name="Williams K.H."/>
            <person name="Hubbard S.S."/>
            <person name="Banfield J.F."/>
        </authorList>
    </citation>
    <scope>NUCLEOTIDE SEQUENCE [LARGE SCALE GENOMIC DNA]</scope>
</reference>
<dbReference type="EMBL" id="MFFW01000050">
    <property type="protein sequence ID" value="OGF23824.1"/>
    <property type="molecule type" value="Genomic_DNA"/>
</dbReference>
<dbReference type="SUPFAM" id="SSF51735">
    <property type="entry name" value="NAD(P)-binding Rossmann-fold domains"/>
    <property type="match status" value="1"/>
</dbReference>
<gene>
    <name evidence="4" type="ORF">A3H66_03485</name>
</gene>
<evidence type="ECO:0000259" key="2">
    <source>
        <dbReference type="Pfam" id="PF00984"/>
    </source>
</evidence>
<dbReference type="InterPro" id="IPR013328">
    <property type="entry name" value="6PGD_dom2"/>
</dbReference>
<dbReference type="InterPro" id="IPR008927">
    <property type="entry name" value="6-PGluconate_DH-like_C_sf"/>
</dbReference>
<evidence type="ECO:0008006" key="6">
    <source>
        <dbReference type="Google" id="ProtNLM"/>
    </source>
</evidence>
<dbReference type="GO" id="GO:0051287">
    <property type="term" value="F:NAD binding"/>
    <property type="evidence" value="ECO:0007669"/>
    <property type="project" value="InterPro"/>
</dbReference>
<dbReference type="Gene3D" id="3.40.50.720">
    <property type="entry name" value="NAD(P)-binding Rossmann-like Domain"/>
    <property type="match status" value="1"/>
</dbReference>
<sequence length="284" mass="31533">MSKLIGFIGQGWIGKNYADDFETRGYRIVRYAKEEPHSHNREKIGGCDIVFIAVPTPTTVQGFDDSILRQVIKLVGQKKIAVIKSTIMPGTTELMQKANPDIFVLHSPEFLTEASAAHDAANPNRNIIGLPVDTPEYRQKAKEVMEVLPFAAYQLVCHSREAELTKYGGNCWFYFKVIFINLLYDLAGKLGVNYQVVKEAMAADPRIGSTHLDPIHKTGRGAGGHCFIKDFAAFTQMYQELVGDEAGLKVLASLQDKNIDLLINSNKDLDLLAGVYGKNVIDKK</sequence>
<dbReference type="InterPro" id="IPR014026">
    <property type="entry name" value="UDP-Glc/GDP-Man_DH_dimer"/>
</dbReference>
<evidence type="ECO:0000313" key="4">
    <source>
        <dbReference type="EMBL" id="OGF23824.1"/>
    </source>
</evidence>
<evidence type="ECO:0000256" key="1">
    <source>
        <dbReference type="ARBA" id="ARBA00006601"/>
    </source>
</evidence>
<comment type="similarity">
    <text evidence="1">Belongs to the UDP-glucose/GDP-mannose dehydrogenase family.</text>
</comment>
<dbReference type="GO" id="GO:0016616">
    <property type="term" value="F:oxidoreductase activity, acting on the CH-OH group of donors, NAD or NADP as acceptor"/>
    <property type="evidence" value="ECO:0007669"/>
    <property type="project" value="InterPro"/>
</dbReference>